<dbReference type="GO" id="GO:0008113">
    <property type="term" value="F:peptide-methionine (S)-S-oxide reductase activity"/>
    <property type="evidence" value="ECO:0007669"/>
    <property type="project" value="UniProtKB-EC"/>
</dbReference>
<dbReference type="PANTHER" id="PTHR43774:SF1">
    <property type="entry name" value="PEPTIDE METHIONINE SULFOXIDE REDUCTASE MSRA 2"/>
    <property type="match status" value="1"/>
</dbReference>
<dbReference type="EC" id="1.8.4.11" evidence="2"/>
<accession>A0A226C139</accession>
<keyword evidence="8" id="KW-1185">Reference proteome</keyword>
<comment type="catalytic activity">
    <reaction evidence="5">
        <text>[thioredoxin]-disulfide + L-methionine + H2O = L-methionine (S)-S-oxide + [thioredoxin]-dithiol</text>
        <dbReference type="Rhea" id="RHEA:19993"/>
        <dbReference type="Rhea" id="RHEA-COMP:10698"/>
        <dbReference type="Rhea" id="RHEA-COMP:10700"/>
        <dbReference type="ChEBI" id="CHEBI:15377"/>
        <dbReference type="ChEBI" id="CHEBI:29950"/>
        <dbReference type="ChEBI" id="CHEBI:50058"/>
        <dbReference type="ChEBI" id="CHEBI:57844"/>
        <dbReference type="ChEBI" id="CHEBI:58772"/>
        <dbReference type="EC" id="1.8.4.11"/>
    </reaction>
</comment>
<evidence type="ECO:0000313" key="8">
    <source>
        <dbReference type="Proteomes" id="UP000214588"/>
    </source>
</evidence>
<dbReference type="AlphaFoldDB" id="A0A226C139"/>
<dbReference type="Pfam" id="PF01625">
    <property type="entry name" value="PMSR"/>
    <property type="match status" value="1"/>
</dbReference>
<evidence type="ECO:0000256" key="3">
    <source>
        <dbReference type="ARBA" id="ARBA00023002"/>
    </source>
</evidence>
<reference evidence="7 8" key="1">
    <citation type="submission" date="2017-06" db="EMBL/GenBank/DDBJ databases">
        <title>Draft Genome Sequence of Natranaerobius trueperi halophilic, alkalithermophilic bacteria from soda lakes.</title>
        <authorList>
            <person name="Zhao B."/>
        </authorList>
    </citation>
    <scope>NUCLEOTIDE SEQUENCE [LARGE SCALE GENOMIC DNA]</scope>
    <source>
        <strain evidence="7 8">DSM 18760</strain>
    </source>
</reference>
<proteinExistence type="inferred from homology"/>
<name>A0A226C139_9FIRM</name>
<evidence type="ECO:0000256" key="1">
    <source>
        <dbReference type="ARBA" id="ARBA00005591"/>
    </source>
</evidence>
<dbReference type="EMBL" id="NIQC01000008">
    <property type="protein sequence ID" value="OWZ84080.1"/>
    <property type="molecule type" value="Genomic_DNA"/>
</dbReference>
<evidence type="ECO:0000256" key="4">
    <source>
        <dbReference type="ARBA" id="ARBA00047806"/>
    </source>
</evidence>
<evidence type="ECO:0000256" key="5">
    <source>
        <dbReference type="ARBA" id="ARBA00048782"/>
    </source>
</evidence>
<dbReference type="InterPro" id="IPR002569">
    <property type="entry name" value="Met_Sox_Rdtase_MsrA_dom"/>
</dbReference>
<dbReference type="SUPFAM" id="SSF55068">
    <property type="entry name" value="Peptide methionine sulfoxide reductase"/>
    <property type="match status" value="1"/>
</dbReference>
<organism evidence="7 8">
    <name type="scientific">Natranaerobius trueperi</name>
    <dbReference type="NCBI Taxonomy" id="759412"/>
    <lineage>
        <taxon>Bacteria</taxon>
        <taxon>Bacillati</taxon>
        <taxon>Bacillota</taxon>
        <taxon>Clostridia</taxon>
        <taxon>Natranaerobiales</taxon>
        <taxon>Natranaerobiaceae</taxon>
        <taxon>Natranaerobius</taxon>
    </lineage>
</organism>
<dbReference type="PANTHER" id="PTHR43774">
    <property type="entry name" value="PEPTIDE METHIONINE SULFOXIDE REDUCTASE"/>
    <property type="match status" value="1"/>
</dbReference>
<dbReference type="Proteomes" id="UP000214588">
    <property type="component" value="Unassembled WGS sequence"/>
</dbReference>
<keyword evidence="3" id="KW-0560">Oxidoreductase</keyword>
<evidence type="ECO:0000256" key="2">
    <source>
        <dbReference type="ARBA" id="ARBA00012502"/>
    </source>
</evidence>
<evidence type="ECO:0000313" key="7">
    <source>
        <dbReference type="EMBL" id="OWZ84080.1"/>
    </source>
</evidence>
<comment type="catalytic activity">
    <reaction evidence="4">
        <text>L-methionyl-[protein] + [thioredoxin]-disulfide + H2O = L-methionyl-(S)-S-oxide-[protein] + [thioredoxin]-dithiol</text>
        <dbReference type="Rhea" id="RHEA:14217"/>
        <dbReference type="Rhea" id="RHEA-COMP:10698"/>
        <dbReference type="Rhea" id="RHEA-COMP:10700"/>
        <dbReference type="Rhea" id="RHEA-COMP:12313"/>
        <dbReference type="Rhea" id="RHEA-COMP:12315"/>
        <dbReference type="ChEBI" id="CHEBI:15377"/>
        <dbReference type="ChEBI" id="CHEBI:16044"/>
        <dbReference type="ChEBI" id="CHEBI:29950"/>
        <dbReference type="ChEBI" id="CHEBI:44120"/>
        <dbReference type="ChEBI" id="CHEBI:50058"/>
        <dbReference type="EC" id="1.8.4.11"/>
    </reaction>
</comment>
<sequence>MRTRVGYAGGEKDNPTYHSLGDHTETVELDFDPNQISYKELLNIFWESHHPTVKSCPKQYMSIILYHNEKQREQILETKKDKEDKLSTRLYTEIQSYSKFFRGEDFHQKFYLQKYPELMDELKNFYNSFRELVDSTAAARINGYLAGYGSENDLLKDLPLLGLSERGQKYLRG</sequence>
<dbReference type="InterPro" id="IPR036509">
    <property type="entry name" value="Met_Sox_Rdtase_MsrA_sf"/>
</dbReference>
<gene>
    <name evidence="7" type="ORF">CDO51_05030</name>
</gene>
<comment type="similarity">
    <text evidence="1">Belongs to the MsrA Met sulfoxide reductase family.</text>
</comment>
<feature type="domain" description="Peptide methionine sulphoxide reductase MsrA" evidence="6">
    <location>
        <begin position="2"/>
        <end position="114"/>
    </location>
</feature>
<dbReference type="Gene3D" id="3.30.1060.10">
    <property type="entry name" value="Peptide methionine sulphoxide reductase MsrA"/>
    <property type="match status" value="1"/>
</dbReference>
<protein>
    <recommendedName>
        <fullName evidence="2">peptide-methionine (S)-S-oxide reductase</fullName>
        <ecNumber evidence="2">1.8.4.11</ecNumber>
    </recommendedName>
</protein>
<comment type="caution">
    <text evidence="7">The sequence shown here is derived from an EMBL/GenBank/DDBJ whole genome shotgun (WGS) entry which is preliminary data.</text>
</comment>
<evidence type="ECO:0000259" key="6">
    <source>
        <dbReference type="Pfam" id="PF01625"/>
    </source>
</evidence>